<evidence type="ECO:0000256" key="2">
    <source>
        <dbReference type="ARBA" id="ARBA00022679"/>
    </source>
</evidence>
<comment type="caution">
    <text evidence="5">The sequence shown here is derived from an EMBL/GenBank/DDBJ whole genome shotgun (WGS) entry which is preliminary data.</text>
</comment>
<dbReference type="Gene3D" id="3.40.50.150">
    <property type="entry name" value="Vaccinia Virus protein VP39"/>
    <property type="match status" value="1"/>
</dbReference>
<dbReference type="InterPro" id="IPR041698">
    <property type="entry name" value="Methyltransf_25"/>
</dbReference>
<feature type="domain" description="Methyltransferase" evidence="4">
    <location>
        <begin position="44"/>
        <end position="123"/>
    </location>
</feature>
<reference evidence="5" key="1">
    <citation type="journal article" date="2014" name="Front. Microbiol.">
        <title>High frequency of phylogenetically diverse reductive dehalogenase-homologous genes in deep subseafloor sedimentary metagenomes.</title>
        <authorList>
            <person name="Kawai M."/>
            <person name="Futagami T."/>
            <person name="Toyoda A."/>
            <person name="Takaki Y."/>
            <person name="Nishi S."/>
            <person name="Hori S."/>
            <person name="Arai W."/>
            <person name="Tsubouchi T."/>
            <person name="Morono Y."/>
            <person name="Uchiyama I."/>
            <person name="Ito T."/>
            <person name="Fujiyama A."/>
            <person name="Inagaki F."/>
            <person name="Takami H."/>
        </authorList>
    </citation>
    <scope>NUCLEOTIDE SEQUENCE</scope>
    <source>
        <strain evidence="5">Expedition CK06-06</strain>
    </source>
</reference>
<dbReference type="InterPro" id="IPR029063">
    <property type="entry name" value="SAM-dependent_MTases_sf"/>
</dbReference>
<evidence type="ECO:0000256" key="3">
    <source>
        <dbReference type="ARBA" id="ARBA00022691"/>
    </source>
</evidence>
<organism evidence="5">
    <name type="scientific">marine sediment metagenome</name>
    <dbReference type="NCBI Taxonomy" id="412755"/>
    <lineage>
        <taxon>unclassified sequences</taxon>
        <taxon>metagenomes</taxon>
        <taxon>ecological metagenomes</taxon>
    </lineage>
</organism>
<dbReference type="CDD" id="cd02440">
    <property type="entry name" value="AdoMet_MTases"/>
    <property type="match status" value="1"/>
</dbReference>
<dbReference type="SUPFAM" id="SSF53335">
    <property type="entry name" value="S-adenosyl-L-methionine-dependent methyltransferases"/>
    <property type="match status" value="1"/>
</dbReference>
<gene>
    <name evidence="5" type="ORF">S01H1_26919</name>
</gene>
<protein>
    <recommendedName>
        <fullName evidence="4">Methyltransferase domain-containing protein</fullName>
    </recommendedName>
</protein>
<dbReference type="Pfam" id="PF13649">
    <property type="entry name" value="Methyltransf_25"/>
    <property type="match status" value="1"/>
</dbReference>
<evidence type="ECO:0000256" key="1">
    <source>
        <dbReference type="ARBA" id="ARBA00022603"/>
    </source>
</evidence>
<feature type="non-terminal residue" evidence="5">
    <location>
        <position position="241"/>
    </location>
</feature>
<name>X0THA0_9ZZZZ</name>
<evidence type="ECO:0000259" key="4">
    <source>
        <dbReference type="Pfam" id="PF13649"/>
    </source>
</evidence>
<evidence type="ECO:0000313" key="5">
    <source>
        <dbReference type="EMBL" id="GAF86671.1"/>
    </source>
</evidence>
<keyword evidence="1" id="KW-0489">Methyltransferase</keyword>
<dbReference type="GO" id="GO:0008757">
    <property type="term" value="F:S-adenosylmethionine-dependent methyltransferase activity"/>
    <property type="evidence" value="ECO:0007669"/>
    <property type="project" value="InterPro"/>
</dbReference>
<accession>X0THA0</accession>
<dbReference type="AlphaFoldDB" id="X0THA0"/>
<sequence length="241" mass="27283">MTNLHTDYYDSPELWGCSGEELHPSVAERIRATVALIPPDVRTVLDVGCGDGAITNELARRYEVVGLDISAEALKHVKTKTYQGTLETAPFAPKSFDVVAAFEVLEHLPLREYELARRKMADLARRFVIVTVPYREPPQTDFTKCPVCGTTFNVFCHLRRFDKETLETLIPGMRLARFGLIGPRIKHWNSVQLYIRQNVLGVWKPSDRAVCPQCGNGSFPYSYGLRHYATAALRRLSTVLW</sequence>
<proteinExistence type="predicted"/>
<dbReference type="PANTHER" id="PTHR43464">
    <property type="entry name" value="METHYLTRANSFERASE"/>
    <property type="match status" value="1"/>
</dbReference>
<keyword evidence="3" id="KW-0949">S-adenosyl-L-methionine</keyword>
<keyword evidence="2" id="KW-0808">Transferase</keyword>
<dbReference type="EMBL" id="BARS01016352">
    <property type="protein sequence ID" value="GAF86671.1"/>
    <property type="molecule type" value="Genomic_DNA"/>
</dbReference>
<dbReference type="GO" id="GO:0032259">
    <property type="term" value="P:methylation"/>
    <property type="evidence" value="ECO:0007669"/>
    <property type="project" value="UniProtKB-KW"/>
</dbReference>
<dbReference type="PANTHER" id="PTHR43464:SF19">
    <property type="entry name" value="UBIQUINONE BIOSYNTHESIS O-METHYLTRANSFERASE, MITOCHONDRIAL"/>
    <property type="match status" value="1"/>
</dbReference>